<evidence type="ECO:0000313" key="2">
    <source>
        <dbReference type="EMBL" id="QGQ97755.1"/>
    </source>
</evidence>
<reference evidence="3" key="1">
    <citation type="submission" date="2018-11" db="EMBL/GenBank/DDBJ databases">
        <title>Complete genome sequence of Paenibacillus sp. ML311-T8.</title>
        <authorList>
            <person name="Nam Y.-D."/>
            <person name="Kang J."/>
            <person name="Chung W.-H."/>
            <person name="Park Y.S."/>
        </authorList>
    </citation>
    <scope>NUCLEOTIDE SEQUENCE [LARGE SCALE GENOMIC DNA]</scope>
    <source>
        <strain evidence="3">ML311-T8</strain>
    </source>
</reference>
<gene>
    <name evidence="2" type="ORF">EHS13_24135</name>
</gene>
<dbReference type="InterPro" id="IPR050312">
    <property type="entry name" value="IolE/XylAMocC-like"/>
</dbReference>
<evidence type="ECO:0000259" key="1">
    <source>
        <dbReference type="Pfam" id="PF01261"/>
    </source>
</evidence>
<keyword evidence="3" id="KW-1185">Reference proteome</keyword>
<dbReference type="SUPFAM" id="SSF51658">
    <property type="entry name" value="Xylose isomerase-like"/>
    <property type="match status" value="1"/>
</dbReference>
<accession>A0A6B8RQD3</accession>
<sequence length="281" mass="31312">MRLGGLIFVDTKDPLEWVRAHKAAGYTTAYSPDIDSGDESLIQSYRKEAEKADLLIAEVGAWCNPLDTDDARRLKAISYCQERLNYAEKLGARCCVNIAGARGEISNGAYADNLTEDTFALIVDTVRSIIDAVNPQQTFYTLETMQWVFPDSADSYVRLIRAIDRKGFAVHLDPVNLIISPRTYFQNAALLTECFAKLGSYVKSCHAKDVKLTTHSSFHLDEVIPGSGALDYRVFLQQLNGLHRDTPLMLEHLNSEAEYSIAADYIRSVAKEAGIEMGVYK</sequence>
<evidence type="ECO:0000313" key="3">
    <source>
        <dbReference type="Proteomes" id="UP000426246"/>
    </source>
</evidence>
<dbReference type="OrthoDB" id="128241at2"/>
<dbReference type="GO" id="GO:0016853">
    <property type="term" value="F:isomerase activity"/>
    <property type="evidence" value="ECO:0007669"/>
    <property type="project" value="UniProtKB-KW"/>
</dbReference>
<dbReference type="EMBL" id="CP034235">
    <property type="protein sequence ID" value="QGQ97755.1"/>
    <property type="molecule type" value="Genomic_DNA"/>
</dbReference>
<organism evidence="2 3">
    <name type="scientific">Paenibacillus psychroresistens</name>
    <dbReference type="NCBI Taxonomy" id="1778678"/>
    <lineage>
        <taxon>Bacteria</taxon>
        <taxon>Bacillati</taxon>
        <taxon>Bacillota</taxon>
        <taxon>Bacilli</taxon>
        <taxon>Bacillales</taxon>
        <taxon>Paenibacillaceae</taxon>
        <taxon>Paenibacillus</taxon>
    </lineage>
</organism>
<protein>
    <submittedName>
        <fullName evidence="2">Sugar phosphate isomerase/epimerase</fullName>
    </submittedName>
</protein>
<dbReference type="Gene3D" id="3.20.20.150">
    <property type="entry name" value="Divalent-metal-dependent TIM barrel enzymes"/>
    <property type="match status" value="1"/>
</dbReference>
<keyword evidence="2" id="KW-0413">Isomerase</keyword>
<dbReference type="PANTHER" id="PTHR12110">
    <property type="entry name" value="HYDROXYPYRUVATE ISOMERASE"/>
    <property type="match status" value="1"/>
</dbReference>
<dbReference type="PANTHER" id="PTHR12110:SF21">
    <property type="entry name" value="XYLOSE ISOMERASE-LIKE TIM BARREL DOMAIN-CONTAINING PROTEIN"/>
    <property type="match status" value="1"/>
</dbReference>
<dbReference type="Pfam" id="PF01261">
    <property type="entry name" value="AP_endonuc_2"/>
    <property type="match status" value="1"/>
</dbReference>
<feature type="domain" description="Xylose isomerase-like TIM barrel" evidence="1">
    <location>
        <begin position="35"/>
        <end position="268"/>
    </location>
</feature>
<dbReference type="InterPro" id="IPR036237">
    <property type="entry name" value="Xyl_isomerase-like_sf"/>
</dbReference>
<dbReference type="InterPro" id="IPR013022">
    <property type="entry name" value="Xyl_isomerase-like_TIM-brl"/>
</dbReference>
<proteinExistence type="predicted"/>
<name>A0A6B8RQD3_9BACL</name>
<dbReference type="KEGG" id="ppsc:EHS13_24135"/>
<dbReference type="AlphaFoldDB" id="A0A6B8RQD3"/>
<dbReference type="Proteomes" id="UP000426246">
    <property type="component" value="Chromosome"/>
</dbReference>